<dbReference type="InterPro" id="IPR025553">
    <property type="entry name" value="YppF"/>
</dbReference>
<sequence>MLEALIDRFIKQKHYQPSHANELLDLLQREYILGSITIVEYRNVYRELNERGASKPS</sequence>
<dbReference type="Pfam" id="PF14178">
    <property type="entry name" value="YppF"/>
    <property type="match status" value="1"/>
</dbReference>
<evidence type="ECO:0000313" key="1">
    <source>
        <dbReference type="EMBL" id="MDQ0256675.1"/>
    </source>
</evidence>
<accession>A0ABU0A2V1</accession>
<name>A0ABU0A2V1_9BACI</name>
<evidence type="ECO:0000313" key="2">
    <source>
        <dbReference type="Proteomes" id="UP001230005"/>
    </source>
</evidence>
<protein>
    <recommendedName>
        <fullName evidence="3">YppF-like protein</fullName>
    </recommendedName>
</protein>
<keyword evidence="2" id="KW-1185">Reference proteome</keyword>
<dbReference type="Proteomes" id="UP001230005">
    <property type="component" value="Unassembled WGS sequence"/>
</dbReference>
<proteinExistence type="predicted"/>
<reference evidence="1 2" key="1">
    <citation type="submission" date="2023-07" db="EMBL/GenBank/DDBJ databases">
        <title>Genomic Encyclopedia of Type Strains, Phase IV (KMG-IV): sequencing the most valuable type-strain genomes for metagenomic binning, comparative biology and taxonomic classification.</title>
        <authorList>
            <person name="Goeker M."/>
        </authorList>
    </citation>
    <scope>NUCLEOTIDE SEQUENCE [LARGE SCALE GENOMIC DNA]</scope>
    <source>
        <strain evidence="1 2">DSM 9768</strain>
    </source>
</reference>
<dbReference type="EMBL" id="JAUSUG010000018">
    <property type="protein sequence ID" value="MDQ0256675.1"/>
    <property type="molecule type" value="Genomic_DNA"/>
</dbReference>
<organism evidence="1 2">
    <name type="scientific">Evansella vedderi</name>
    <dbReference type="NCBI Taxonomy" id="38282"/>
    <lineage>
        <taxon>Bacteria</taxon>
        <taxon>Bacillati</taxon>
        <taxon>Bacillota</taxon>
        <taxon>Bacilli</taxon>
        <taxon>Bacillales</taxon>
        <taxon>Bacillaceae</taxon>
        <taxon>Evansella</taxon>
    </lineage>
</organism>
<evidence type="ECO:0008006" key="3">
    <source>
        <dbReference type="Google" id="ProtNLM"/>
    </source>
</evidence>
<comment type="caution">
    <text evidence="1">The sequence shown here is derived from an EMBL/GenBank/DDBJ whole genome shotgun (WGS) entry which is preliminary data.</text>
</comment>
<dbReference type="RefSeq" id="WP_307329176.1">
    <property type="nucleotide sequence ID" value="NZ_JAUSUG010000018.1"/>
</dbReference>
<gene>
    <name evidence="1" type="ORF">J2S74_004097</name>
</gene>